<evidence type="ECO:0000259" key="9">
    <source>
        <dbReference type="Pfam" id="PF01370"/>
    </source>
</evidence>
<dbReference type="GO" id="GO:0005811">
    <property type="term" value="C:lipid droplet"/>
    <property type="evidence" value="ECO:0007669"/>
    <property type="project" value="TreeGrafter"/>
</dbReference>
<keyword evidence="3" id="KW-0752">Steroid biosynthesis</keyword>
<sequence>MVIHKTALVTGGNGYLGSALCKRLMDNTDENVRLTIIITSRHFRGATEAVRNLQAYVFEKHPNRPQPIEFDYLLFDQCDMISVLNAAREIKKRYTSIEYMFFNSSHSQMTGIDKWQAAKDFVTEPIRAFTVGTFKIQGKATKTADGMGSSFQANVFAPWFLVQEILPVLKPGAKLIWISTSISSPEFFDKEDLGVEESHYSYEASKYELELLHRATYKDLLAKHGIQSWILQPGVFKSTTFVPTLDIFSYLFMLFMFYVCRLCGSPYHCIHPEIAANAPLFLALEATPDKDDMSVKYGSSVTRWGKEKLITTEFNPDEADVKAVHSYVENLRQQWKLRLADQIVEREDY</sequence>
<evidence type="ECO:0000256" key="6">
    <source>
        <dbReference type="ARBA" id="ARBA00023589"/>
    </source>
</evidence>
<dbReference type="Gene3D" id="3.40.50.720">
    <property type="entry name" value="NAD(P)-binding Rossmann-like Domain"/>
    <property type="match status" value="1"/>
</dbReference>
<comment type="caution">
    <text evidence="10">The sequence shown here is derived from an EMBL/GenBank/DDBJ whole genome shotgun (WGS) entry which is preliminary data.</text>
</comment>
<feature type="domain" description="NAD-dependent epimerase/dehydratase" evidence="9">
    <location>
        <begin position="7"/>
        <end position="53"/>
    </location>
</feature>
<dbReference type="EMBL" id="NDIQ01000001">
    <property type="protein sequence ID" value="PRT53062.1"/>
    <property type="molecule type" value="Genomic_DNA"/>
</dbReference>
<dbReference type="InterPro" id="IPR036291">
    <property type="entry name" value="NAD(P)-bd_dom_sf"/>
</dbReference>
<evidence type="ECO:0000313" key="11">
    <source>
        <dbReference type="Proteomes" id="UP000238350"/>
    </source>
</evidence>
<evidence type="ECO:0000256" key="8">
    <source>
        <dbReference type="ARBA" id="ARBA00023621"/>
    </source>
</evidence>
<keyword evidence="5" id="KW-0443">Lipid metabolism</keyword>
<dbReference type="GO" id="GO:0000253">
    <property type="term" value="F:3-beta-hydroxysteroid 3-dehydrogenase (NADP+) activity"/>
    <property type="evidence" value="ECO:0007669"/>
    <property type="project" value="UniProtKB-EC"/>
</dbReference>
<dbReference type="AlphaFoldDB" id="A0A2T0FDJ1"/>
<dbReference type="STRING" id="45607.A0A2T0FDJ1"/>
<keyword evidence="2" id="KW-0521">NADP</keyword>
<dbReference type="EC" id="1.1.1.270" evidence="8"/>
<dbReference type="PANTHER" id="PTHR43647">
    <property type="entry name" value="DEHYDROGENASE"/>
    <property type="match status" value="1"/>
</dbReference>
<dbReference type="InterPro" id="IPR001509">
    <property type="entry name" value="Epimerase_deHydtase"/>
</dbReference>
<dbReference type="GO" id="GO:0006696">
    <property type="term" value="P:ergosterol biosynthetic process"/>
    <property type="evidence" value="ECO:0007669"/>
    <property type="project" value="TreeGrafter"/>
</dbReference>
<dbReference type="Proteomes" id="UP000238350">
    <property type="component" value="Unassembled WGS sequence"/>
</dbReference>
<proteinExistence type="inferred from homology"/>
<reference evidence="10 11" key="1">
    <citation type="submission" date="2017-04" db="EMBL/GenBank/DDBJ databases">
        <title>Genome sequencing of [Candida] sorbophila.</title>
        <authorList>
            <person name="Ahn J.O."/>
        </authorList>
    </citation>
    <scope>NUCLEOTIDE SEQUENCE [LARGE SCALE GENOMIC DNA]</scope>
    <source>
        <strain evidence="10 11">DS02</strain>
    </source>
</reference>
<gene>
    <name evidence="10" type="ORF">B9G98_00682</name>
</gene>
<dbReference type="Pfam" id="PF01370">
    <property type="entry name" value="Epimerase"/>
    <property type="match status" value="1"/>
</dbReference>
<dbReference type="PANTHER" id="PTHR43647:SF1">
    <property type="entry name" value="3-KETO-STEROID REDUCTASE ERG27"/>
    <property type="match status" value="1"/>
</dbReference>
<keyword evidence="4" id="KW-0560">Oxidoreductase</keyword>
<evidence type="ECO:0000313" key="10">
    <source>
        <dbReference type="EMBL" id="PRT53062.1"/>
    </source>
</evidence>
<evidence type="ECO:0000256" key="3">
    <source>
        <dbReference type="ARBA" id="ARBA00022955"/>
    </source>
</evidence>
<keyword evidence="1" id="KW-0444">Lipid biosynthesis</keyword>
<evidence type="ECO:0000256" key="5">
    <source>
        <dbReference type="ARBA" id="ARBA00023098"/>
    </source>
</evidence>
<organism evidence="10 11">
    <name type="scientific">Wickerhamiella sorbophila</name>
    <dbReference type="NCBI Taxonomy" id="45607"/>
    <lineage>
        <taxon>Eukaryota</taxon>
        <taxon>Fungi</taxon>
        <taxon>Dikarya</taxon>
        <taxon>Ascomycota</taxon>
        <taxon>Saccharomycotina</taxon>
        <taxon>Dipodascomycetes</taxon>
        <taxon>Dipodascales</taxon>
        <taxon>Trichomonascaceae</taxon>
        <taxon>Wickerhamiella</taxon>
    </lineage>
</organism>
<dbReference type="GO" id="GO:0005789">
    <property type="term" value="C:endoplasmic reticulum membrane"/>
    <property type="evidence" value="ECO:0007669"/>
    <property type="project" value="TreeGrafter"/>
</dbReference>
<protein>
    <recommendedName>
        <fullName evidence="8">3beta-hydroxysteroid 3-dehydrogenase</fullName>
        <ecNumber evidence="8">1.1.1.270</ecNumber>
    </recommendedName>
</protein>
<evidence type="ECO:0000256" key="4">
    <source>
        <dbReference type="ARBA" id="ARBA00023002"/>
    </source>
</evidence>
<name>A0A2T0FDJ1_9ASCO</name>
<dbReference type="GeneID" id="36514431"/>
<dbReference type="OrthoDB" id="9989144at2759"/>
<dbReference type="GO" id="GO:0005741">
    <property type="term" value="C:mitochondrial outer membrane"/>
    <property type="evidence" value="ECO:0007669"/>
    <property type="project" value="TreeGrafter"/>
</dbReference>
<evidence type="ECO:0000256" key="2">
    <source>
        <dbReference type="ARBA" id="ARBA00022857"/>
    </source>
</evidence>
<keyword evidence="11" id="KW-1185">Reference proteome</keyword>
<dbReference type="RefSeq" id="XP_024663008.1">
    <property type="nucleotide sequence ID" value="XM_024807240.1"/>
</dbReference>
<accession>A0A2T0FDJ1</accession>
<evidence type="ECO:0000256" key="1">
    <source>
        <dbReference type="ARBA" id="ARBA00022516"/>
    </source>
</evidence>
<comment type="similarity">
    <text evidence="7">Belongs to the short-chain dehydrogenases/reductases (SDR) family. ERG27 subfamily.</text>
</comment>
<dbReference type="InterPro" id="IPR051593">
    <property type="entry name" value="Ergosterol_Biosynth_ERG27"/>
</dbReference>
<dbReference type="SUPFAM" id="SSF51735">
    <property type="entry name" value="NAD(P)-binding Rossmann-fold domains"/>
    <property type="match status" value="1"/>
</dbReference>
<comment type="pathway">
    <text evidence="6">Steroid biosynthesis; zymosterol biosynthesis; zymosterol from lanosterol: step 5/6.</text>
</comment>
<evidence type="ECO:0000256" key="7">
    <source>
        <dbReference type="ARBA" id="ARBA00023593"/>
    </source>
</evidence>